<comment type="caution">
    <text evidence="1">The sequence shown here is derived from an EMBL/GenBank/DDBJ whole genome shotgun (WGS) entry which is preliminary data.</text>
</comment>
<evidence type="ECO:0000313" key="2">
    <source>
        <dbReference type="Proteomes" id="UP000073492"/>
    </source>
</evidence>
<organism evidence="1 2">
    <name type="scientific">Pseudocercospora musae</name>
    <dbReference type="NCBI Taxonomy" id="113226"/>
    <lineage>
        <taxon>Eukaryota</taxon>
        <taxon>Fungi</taxon>
        <taxon>Dikarya</taxon>
        <taxon>Ascomycota</taxon>
        <taxon>Pezizomycotina</taxon>
        <taxon>Dothideomycetes</taxon>
        <taxon>Dothideomycetidae</taxon>
        <taxon>Mycosphaerellales</taxon>
        <taxon>Mycosphaerellaceae</taxon>
        <taxon>Pseudocercospora</taxon>
    </lineage>
</organism>
<dbReference type="Proteomes" id="UP000073492">
    <property type="component" value="Unassembled WGS sequence"/>
</dbReference>
<gene>
    <name evidence="1" type="ORF">AC579_1443</name>
</gene>
<evidence type="ECO:0000313" key="1">
    <source>
        <dbReference type="EMBL" id="KXT15977.1"/>
    </source>
</evidence>
<reference evidence="1 2" key="1">
    <citation type="submission" date="2015-07" db="EMBL/GenBank/DDBJ databases">
        <title>Comparative genomics of the Sigatoka disease complex on banana suggests a link between parallel evolutionary changes in Pseudocercospora fijiensis and Pseudocercospora eumusae and increased virulence on the banana host.</title>
        <authorList>
            <person name="Chang T.-C."/>
            <person name="Salvucci A."/>
            <person name="Crous P.W."/>
            <person name="Stergiopoulos I."/>
        </authorList>
    </citation>
    <scope>NUCLEOTIDE SEQUENCE [LARGE SCALE GENOMIC DNA]</scope>
    <source>
        <strain evidence="1 2">CBS 116634</strain>
    </source>
</reference>
<proteinExistence type="predicted"/>
<sequence>MNILETALDSVGPDARLMASSEKQELSGLFASSSVIDIDEGPVWYDGSLSIELEEACWQVRNADGAERHCLRRHGAANQNAETSNANTVTTWNISDQGKASEPSLEILVDVTALLTAPPSKHMITAPRPVRRLSISALFVVEAFSTQKIYIATNSVFILWSARISALYLVASIMSSVLLGRIIGVGICRGCIGPQCCTTRDDGEMTYEGLE</sequence>
<name>A0A139IMD8_9PEZI</name>
<accession>A0A139IMD8</accession>
<protein>
    <submittedName>
        <fullName evidence="1">Uncharacterized protein</fullName>
    </submittedName>
</protein>
<dbReference type="EMBL" id="LFZO01000047">
    <property type="protein sequence ID" value="KXT15977.1"/>
    <property type="molecule type" value="Genomic_DNA"/>
</dbReference>
<dbReference type="AlphaFoldDB" id="A0A139IMD8"/>
<keyword evidence="2" id="KW-1185">Reference proteome</keyword>